<dbReference type="EMBL" id="BKCJ011068356">
    <property type="protein sequence ID" value="GFC78992.1"/>
    <property type="molecule type" value="Genomic_DNA"/>
</dbReference>
<comment type="caution">
    <text evidence="1">The sequence shown here is derived from an EMBL/GenBank/DDBJ whole genome shotgun (WGS) entry which is preliminary data.</text>
</comment>
<dbReference type="AlphaFoldDB" id="A0A699R4W9"/>
<protein>
    <submittedName>
        <fullName evidence="1">Phospholipase-like protein</fullName>
    </submittedName>
</protein>
<gene>
    <name evidence="1" type="ORF">Tci_850962</name>
</gene>
<organism evidence="1">
    <name type="scientific">Tanacetum cinerariifolium</name>
    <name type="common">Dalmatian daisy</name>
    <name type="synonym">Chrysanthemum cinerariifolium</name>
    <dbReference type="NCBI Taxonomy" id="118510"/>
    <lineage>
        <taxon>Eukaryota</taxon>
        <taxon>Viridiplantae</taxon>
        <taxon>Streptophyta</taxon>
        <taxon>Embryophyta</taxon>
        <taxon>Tracheophyta</taxon>
        <taxon>Spermatophyta</taxon>
        <taxon>Magnoliopsida</taxon>
        <taxon>eudicotyledons</taxon>
        <taxon>Gunneridae</taxon>
        <taxon>Pentapetalae</taxon>
        <taxon>asterids</taxon>
        <taxon>campanulids</taxon>
        <taxon>Asterales</taxon>
        <taxon>Asteraceae</taxon>
        <taxon>Asteroideae</taxon>
        <taxon>Anthemideae</taxon>
        <taxon>Anthemidinae</taxon>
        <taxon>Tanacetum</taxon>
    </lineage>
</organism>
<evidence type="ECO:0000313" key="1">
    <source>
        <dbReference type="EMBL" id="GFC78992.1"/>
    </source>
</evidence>
<reference evidence="1" key="1">
    <citation type="journal article" date="2019" name="Sci. Rep.">
        <title>Draft genome of Tanacetum cinerariifolium, the natural source of mosquito coil.</title>
        <authorList>
            <person name="Yamashiro T."/>
            <person name="Shiraishi A."/>
            <person name="Satake H."/>
            <person name="Nakayama K."/>
        </authorList>
    </citation>
    <scope>NUCLEOTIDE SEQUENCE</scope>
</reference>
<name>A0A699R4W9_TANCI</name>
<accession>A0A699R4W9</accession>
<feature type="non-terminal residue" evidence="1">
    <location>
        <position position="1"/>
    </location>
</feature>
<sequence length="80" mass="9520">KDDDRKAYSLFGFTWAFKTWILESFRVGANDYYRCYRLYPRVVAWRRLPTARLTPDENEAVSNWYVSSRAYFDGCISEAS</sequence>
<proteinExistence type="predicted"/>